<dbReference type="Gene3D" id="3.30.930.10">
    <property type="entry name" value="Bira Bifunctional Protein, Domain 2"/>
    <property type="match status" value="2"/>
</dbReference>
<dbReference type="EC" id="6.1.1.21" evidence="2"/>
<gene>
    <name evidence="8" type="ORF">EZS28_041458</name>
</gene>
<evidence type="ECO:0000256" key="2">
    <source>
        <dbReference type="ARBA" id="ARBA00012815"/>
    </source>
</evidence>
<dbReference type="InterPro" id="IPR004154">
    <property type="entry name" value="Anticodon-bd"/>
</dbReference>
<evidence type="ECO:0000313" key="8">
    <source>
        <dbReference type="EMBL" id="KAA6363015.1"/>
    </source>
</evidence>
<dbReference type="EMBL" id="SNRW01023428">
    <property type="protein sequence ID" value="KAA6363015.1"/>
    <property type="molecule type" value="Genomic_DNA"/>
</dbReference>
<dbReference type="GO" id="GO:0003723">
    <property type="term" value="F:RNA binding"/>
    <property type="evidence" value="ECO:0007669"/>
    <property type="project" value="TreeGrafter"/>
</dbReference>
<dbReference type="SUPFAM" id="SSF55681">
    <property type="entry name" value="Class II aaRS and biotin synthetases"/>
    <property type="match status" value="1"/>
</dbReference>
<dbReference type="InterPro" id="IPR041715">
    <property type="entry name" value="HisRS-like_core"/>
</dbReference>
<dbReference type="GO" id="GO:0006427">
    <property type="term" value="P:histidyl-tRNA aminoacylation"/>
    <property type="evidence" value="ECO:0007669"/>
    <property type="project" value="TreeGrafter"/>
</dbReference>
<evidence type="ECO:0000256" key="3">
    <source>
        <dbReference type="ARBA" id="ARBA00022741"/>
    </source>
</evidence>
<dbReference type="PROSITE" id="PS50862">
    <property type="entry name" value="AA_TRNA_LIGASE_II"/>
    <property type="match status" value="1"/>
</dbReference>
<evidence type="ECO:0000313" key="9">
    <source>
        <dbReference type="Proteomes" id="UP000324800"/>
    </source>
</evidence>
<dbReference type="GO" id="GO:0005829">
    <property type="term" value="C:cytosol"/>
    <property type="evidence" value="ECO:0007669"/>
    <property type="project" value="TreeGrafter"/>
</dbReference>
<feature type="binding site" evidence="5">
    <location>
        <position position="120"/>
    </location>
    <ligand>
        <name>L-histidine</name>
        <dbReference type="ChEBI" id="CHEBI:57595"/>
    </ligand>
</feature>
<comment type="similarity">
    <text evidence="1">Belongs to the class-II aminoacyl-tRNA synthetase family.</text>
</comment>
<comment type="caution">
    <text evidence="8">The sequence shown here is derived from an EMBL/GenBank/DDBJ whole genome shotgun (WGS) entry which is preliminary data.</text>
</comment>
<feature type="domain" description="Aminoacyl-transfer RNA synthetases class-II family profile" evidence="7">
    <location>
        <begin position="7"/>
        <end position="411"/>
    </location>
</feature>
<evidence type="ECO:0000256" key="4">
    <source>
        <dbReference type="ARBA" id="ARBA00047639"/>
    </source>
</evidence>
<dbReference type="PANTHER" id="PTHR11476">
    <property type="entry name" value="HISTIDYL-TRNA SYNTHETASE"/>
    <property type="match status" value="1"/>
</dbReference>
<organism evidence="8 9">
    <name type="scientific">Streblomastix strix</name>
    <dbReference type="NCBI Taxonomy" id="222440"/>
    <lineage>
        <taxon>Eukaryota</taxon>
        <taxon>Metamonada</taxon>
        <taxon>Preaxostyla</taxon>
        <taxon>Oxymonadida</taxon>
        <taxon>Streblomastigidae</taxon>
        <taxon>Streblomastix</taxon>
    </lineage>
</organism>
<evidence type="ECO:0000256" key="6">
    <source>
        <dbReference type="SAM" id="MobiDB-lite"/>
    </source>
</evidence>
<dbReference type="GO" id="GO:0004821">
    <property type="term" value="F:histidine-tRNA ligase activity"/>
    <property type="evidence" value="ECO:0007669"/>
    <property type="project" value="UniProtKB-EC"/>
</dbReference>
<evidence type="ECO:0000256" key="1">
    <source>
        <dbReference type="ARBA" id="ARBA00008226"/>
    </source>
</evidence>
<dbReference type="Gene3D" id="3.40.50.800">
    <property type="entry name" value="Anticodon-binding domain"/>
    <property type="match status" value="1"/>
</dbReference>
<feature type="binding site" evidence="5">
    <location>
        <begin position="328"/>
        <end position="329"/>
    </location>
    <ligand>
        <name>L-histidine</name>
        <dbReference type="ChEBI" id="CHEBI:57595"/>
    </ligand>
</feature>
<accession>A0A5J4TZY4</accession>
<dbReference type="OrthoDB" id="1906957at2759"/>
<protein>
    <recommendedName>
        <fullName evidence="2">histidine--tRNA ligase</fullName>
        <ecNumber evidence="2">6.1.1.21</ecNumber>
    </recommendedName>
</protein>
<name>A0A5J4TZY4_9EUKA</name>
<dbReference type="InterPro" id="IPR036621">
    <property type="entry name" value="Anticodon-bd_dom_sf"/>
</dbReference>
<feature type="binding site" evidence="5">
    <location>
        <position position="104"/>
    </location>
    <ligand>
        <name>L-histidine</name>
        <dbReference type="ChEBI" id="CHEBI:57595"/>
    </ligand>
</feature>
<dbReference type="Pfam" id="PF13393">
    <property type="entry name" value="tRNA-synt_His"/>
    <property type="match status" value="2"/>
</dbReference>
<comment type="catalytic activity">
    <reaction evidence="4">
        <text>tRNA(His) + L-histidine + ATP = L-histidyl-tRNA(His) + AMP + diphosphate + H(+)</text>
        <dbReference type="Rhea" id="RHEA:17313"/>
        <dbReference type="Rhea" id="RHEA-COMP:9665"/>
        <dbReference type="Rhea" id="RHEA-COMP:9689"/>
        <dbReference type="ChEBI" id="CHEBI:15378"/>
        <dbReference type="ChEBI" id="CHEBI:30616"/>
        <dbReference type="ChEBI" id="CHEBI:33019"/>
        <dbReference type="ChEBI" id="CHEBI:57595"/>
        <dbReference type="ChEBI" id="CHEBI:78442"/>
        <dbReference type="ChEBI" id="CHEBI:78527"/>
        <dbReference type="ChEBI" id="CHEBI:456215"/>
        <dbReference type="EC" id="6.1.1.21"/>
    </reaction>
</comment>
<dbReference type="Pfam" id="PF03129">
    <property type="entry name" value="HGTP_anticodon"/>
    <property type="match status" value="1"/>
</dbReference>
<feature type="binding site" evidence="5">
    <location>
        <begin position="77"/>
        <end position="79"/>
    </location>
    <ligand>
        <name>L-histidine</name>
        <dbReference type="ChEBI" id="CHEBI:57595"/>
    </ligand>
</feature>
<evidence type="ECO:0000256" key="5">
    <source>
        <dbReference type="PIRSR" id="PIRSR001549-1"/>
    </source>
</evidence>
<dbReference type="InterPro" id="IPR004516">
    <property type="entry name" value="HisRS/HisZ"/>
</dbReference>
<dbReference type="PANTHER" id="PTHR11476:SF7">
    <property type="entry name" value="HISTIDINE--TRNA LIGASE"/>
    <property type="match status" value="1"/>
</dbReference>
<feature type="binding site" evidence="5">
    <location>
        <position position="324"/>
    </location>
    <ligand>
        <name>L-histidine</name>
        <dbReference type="ChEBI" id="CHEBI:57595"/>
    </ligand>
</feature>
<dbReference type="Proteomes" id="UP000324800">
    <property type="component" value="Unassembled WGS sequence"/>
</dbReference>
<dbReference type="GO" id="GO:0000166">
    <property type="term" value="F:nucleotide binding"/>
    <property type="evidence" value="ECO:0007669"/>
    <property type="project" value="UniProtKB-KW"/>
</dbReference>
<feature type="binding site" evidence="5">
    <location>
        <position position="124"/>
    </location>
    <ligand>
        <name>L-histidine</name>
        <dbReference type="ChEBI" id="CHEBI:57595"/>
    </ligand>
</feature>
<feature type="compositionally biased region" description="Basic and acidic residues" evidence="6">
    <location>
        <begin position="258"/>
        <end position="277"/>
    </location>
</feature>
<dbReference type="InterPro" id="IPR045864">
    <property type="entry name" value="aa-tRNA-synth_II/BPL/LPL"/>
</dbReference>
<reference evidence="8 9" key="1">
    <citation type="submission" date="2019-03" db="EMBL/GenBank/DDBJ databases">
        <title>Single cell metagenomics reveals metabolic interactions within the superorganism composed of flagellate Streblomastix strix and complex community of Bacteroidetes bacteria on its surface.</title>
        <authorList>
            <person name="Treitli S.C."/>
            <person name="Kolisko M."/>
            <person name="Husnik F."/>
            <person name="Keeling P."/>
            <person name="Hampl V."/>
        </authorList>
    </citation>
    <scope>NUCLEOTIDE SEQUENCE [LARGE SCALE GENOMIC DNA]</scope>
    <source>
        <strain evidence="8">ST1C</strain>
    </source>
</reference>
<dbReference type="CDD" id="cd00773">
    <property type="entry name" value="HisRS-like_core"/>
    <property type="match status" value="1"/>
</dbReference>
<proteinExistence type="inferred from homology"/>
<dbReference type="GO" id="GO:0032543">
    <property type="term" value="P:mitochondrial translation"/>
    <property type="evidence" value="ECO:0007669"/>
    <property type="project" value="TreeGrafter"/>
</dbReference>
<feature type="region of interest" description="Disordered" evidence="6">
    <location>
        <begin position="254"/>
        <end position="287"/>
    </location>
</feature>
<dbReference type="PIRSF" id="PIRSF001549">
    <property type="entry name" value="His-tRNA_synth"/>
    <property type="match status" value="1"/>
</dbReference>
<sequence>MVKRDWVLETIEGVFKKRGIPKLDTPVLERREILYAKASEEVNKQIYDIADRRDIGDDGEDTEKGTVEHELLSLRFDLTVSLARFVAQNGLHSFERYQYGKVYRGENISRAKGRYREFVQFDYDIIGAGTPYSADIRTVQLIAEVLNALSLTPSFTVQINHRVILRSMLSACNVPTNLHMKCCSAIDKLDKLPWEDVEKELIEKGVKAESTLILRELLIPEKVADDQIDKFYALLDHMEQKIISSPAIQALQSDINTEDEKKEEKEDKQPIEEKGKEVPQQSSSSKQLQIDEIQQAFALIRTTLIVMNDLGYSRNIAFVPSLARGHDYYTGMIFEAICINSEGRSLGTVVGGGRYDDLIGILAGTGDDQKRKVPAIGFGIGFERLVSLVTNEKLIQVGRLRSREADVLIVPIGFKKQDLIVKMGLVTTAMLRAENSLNQLGIRAKLHDSTDLNPKNVIGECLNSHIAVLVWIGEEEAQNGTVTAKRLEQSKSGGQGKCIEDFCNQLNCTNIC</sequence>
<dbReference type="SUPFAM" id="SSF52954">
    <property type="entry name" value="Class II aaRS ABD-related"/>
    <property type="match status" value="1"/>
</dbReference>
<keyword evidence="3" id="KW-0547">Nucleotide-binding</keyword>
<keyword evidence="8" id="KW-0436">Ligase</keyword>
<dbReference type="AlphaFoldDB" id="A0A5J4TZY4"/>
<dbReference type="GO" id="GO:0005739">
    <property type="term" value="C:mitochondrion"/>
    <property type="evidence" value="ECO:0007669"/>
    <property type="project" value="TreeGrafter"/>
</dbReference>
<evidence type="ECO:0000259" key="7">
    <source>
        <dbReference type="PROSITE" id="PS50862"/>
    </source>
</evidence>
<dbReference type="InterPro" id="IPR006195">
    <property type="entry name" value="aa-tRNA-synth_II"/>
</dbReference>